<comment type="caution">
    <text evidence="4">The sequence shown here is derived from an EMBL/GenBank/DDBJ whole genome shotgun (WGS) entry which is preliminary data.</text>
</comment>
<dbReference type="Pfam" id="PF01156">
    <property type="entry name" value="IU_nuc_hydro"/>
    <property type="match status" value="1"/>
</dbReference>
<keyword evidence="2 4" id="KW-0326">Glycosidase</keyword>
<dbReference type="InterPro" id="IPR001910">
    <property type="entry name" value="Inosine/uridine_hydrolase_dom"/>
</dbReference>
<dbReference type="Gene3D" id="3.90.245.10">
    <property type="entry name" value="Ribonucleoside hydrolase-like"/>
    <property type="match status" value="1"/>
</dbReference>
<evidence type="ECO:0000256" key="1">
    <source>
        <dbReference type="ARBA" id="ARBA00022801"/>
    </source>
</evidence>
<keyword evidence="1 4" id="KW-0378">Hydrolase</keyword>
<dbReference type="EMBL" id="JBEPMJ010000006">
    <property type="protein sequence ID" value="MET3749939.1"/>
    <property type="molecule type" value="Genomic_DNA"/>
</dbReference>
<dbReference type="EC" id="3.2.-.-" evidence="4"/>
<dbReference type="SUPFAM" id="SSF53590">
    <property type="entry name" value="Nucleoside hydrolase"/>
    <property type="match status" value="1"/>
</dbReference>
<protein>
    <submittedName>
        <fullName evidence="4">Pyrimidine-specific ribonucleoside hydrolase/ribosylpyrimidine nucleosidase</fullName>
        <ecNumber evidence="4">3.2.-.-</ecNumber>
        <ecNumber evidence="4">3.2.2.8</ecNumber>
    </submittedName>
</protein>
<evidence type="ECO:0000313" key="5">
    <source>
        <dbReference type="Proteomes" id="UP001549106"/>
    </source>
</evidence>
<dbReference type="EC" id="3.2.2.8" evidence="4"/>
<accession>A0ABV2M0H6</accession>
<sequence length="316" mass="34660">MKKRNVIIDCDPGVDDAVMLALAAAHREELEILGITTVSGNQDIKKVTANALNLAEFYGLSVPVARGMEKPVMRKTYFAPETHGESGIGNCVLPCSGKAPEPEKGIFFIRRVLGELPEGEQATIIATGPLTNIAFLLRIFPEVKEKIQEIVFMGGSLSGGNVTDAAEFNFFADPEAAYMVLHEGVPLVMCGLDVTEQCTLSRNQILKLCQSGNRIAKLCGDMLGYSLENTSEKYRGETSVHDAVPVMYLLHPEIFKGSQKILTVDCSEGSARGAVLGGFRWWQHEEEDANAFVLTEADKDRFREILITSLYELGQR</sequence>
<feature type="domain" description="Inosine/uridine-preferring nucleoside hydrolase" evidence="3">
    <location>
        <begin position="6"/>
        <end position="304"/>
    </location>
</feature>
<dbReference type="PANTHER" id="PTHR12304">
    <property type="entry name" value="INOSINE-URIDINE PREFERRING NUCLEOSIDE HYDROLASE"/>
    <property type="match status" value="1"/>
</dbReference>
<keyword evidence="5" id="KW-1185">Reference proteome</keyword>
<reference evidence="4 5" key="1">
    <citation type="submission" date="2024-06" db="EMBL/GenBank/DDBJ databases">
        <title>Genomic Encyclopedia of Type Strains, Phase IV (KMG-IV): sequencing the most valuable type-strain genomes for metagenomic binning, comparative biology and taxonomic classification.</title>
        <authorList>
            <person name="Goeker M."/>
        </authorList>
    </citation>
    <scope>NUCLEOTIDE SEQUENCE [LARGE SCALE GENOMIC DNA]</scope>
    <source>
        <strain evidence="4 5">DSM 29492</strain>
    </source>
</reference>
<evidence type="ECO:0000313" key="4">
    <source>
        <dbReference type="EMBL" id="MET3749939.1"/>
    </source>
</evidence>
<gene>
    <name evidence="4" type="ORF">ABID24_001174</name>
</gene>
<evidence type="ECO:0000256" key="2">
    <source>
        <dbReference type="ARBA" id="ARBA00023295"/>
    </source>
</evidence>
<dbReference type="Proteomes" id="UP001549106">
    <property type="component" value="Unassembled WGS sequence"/>
</dbReference>
<proteinExistence type="predicted"/>
<organism evidence="4 5">
    <name type="scientific">Blautia caecimuris</name>
    <dbReference type="NCBI Taxonomy" id="1796615"/>
    <lineage>
        <taxon>Bacteria</taxon>
        <taxon>Bacillati</taxon>
        <taxon>Bacillota</taxon>
        <taxon>Clostridia</taxon>
        <taxon>Lachnospirales</taxon>
        <taxon>Lachnospiraceae</taxon>
        <taxon>Blautia</taxon>
    </lineage>
</organism>
<dbReference type="GO" id="GO:0050263">
    <property type="term" value="F:ribosylpyrimidine nucleosidase activity"/>
    <property type="evidence" value="ECO:0007669"/>
    <property type="project" value="UniProtKB-EC"/>
</dbReference>
<dbReference type="RefSeq" id="WP_257464282.1">
    <property type="nucleotide sequence ID" value="NZ_JANJZT010000006.1"/>
</dbReference>
<dbReference type="CDD" id="cd02651">
    <property type="entry name" value="nuc_hydro_IU_UC_XIUA"/>
    <property type="match status" value="1"/>
</dbReference>
<evidence type="ECO:0000259" key="3">
    <source>
        <dbReference type="Pfam" id="PF01156"/>
    </source>
</evidence>
<dbReference type="InterPro" id="IPR036452">
    <property type="entry name" value="Ribo_hydro-like"/>
</dbReference>
<name>A0ABV2M0H6_9FIRM</name>
<dbReference type="PANTHER" id="PTHR12304:SF4">
    <property type="entry name" value="URIDINE NUCLEOSIDASE"/>
    <property type="match status" value="1"/>
</dbReference>
<dbReference type="InterPro" id="IPR023186">
    <property type="entry name" value="IUNH"/>
</dbReference>